<feature type="chain" id="PRO_5039802817" description="F-box domain-containing protein" evidence="1">
    <location>
        <begin position="27"/>
        <end position="436"/>
    </location>
</feature>
<evidence type="ECO:0000313" key="3">
    <source>
        <dbReference type="EMBL" id="CAG7909110.1"/>
    </source>
</evidence>
<evidence type="ECO:0000256" key="1">
    <source>
        <dbReference type="SAM" id="SignalP"/>
    </source>
</evidence>
<dbReference type="InterPro" id="IPR036047">
    <property type="entry name" value="F-box-like_dom_sf"/>
</dbReference>
<dbReference type="InterPro" id="IPR006566">
    <property type="entry name" value="FBD"/>
</dbReference>
<feature type="domain" description="F-box" evidence="2">
    <location>
        <begin position="1"/>
        <end position="37"/>
    </location>
</feature>
<dbReference type="PANTHER" id="PTHR31900:SF34">
    <property type="entry name" value="EMB|CAB62440.1-RELATED"/>
    <property type="match status" value="1"/>
</dbReference>
<dbReference type="InterPro" id="IPR032675">
    <property type="entry name" value="LRR_dom_sf"/>
</dbReference>
<dbReference type="PROSITE" id="PS50181">
    <property type="entry name" value="FBOX"/>
    <property type="match status" value="1"/>
</dbReference>
<proteinExistence type="predicted"/>
<dbReference type="InterPro" id="IPR050232">
    <property type="entry name" value="FBL13/AtMIF1-like"/>
</dbReference>
<dbReference type="InterPro" id="IPR055411">
    <property type="entry name" value="LRR_FXL15/At3g58940/PEG3-like"/>
</dbReference>
<feature type="signal peptide" evidence="1">
    <location>
        <begin position="1"/>
        <end position="26"/>
    </location>
</feature>
<sequence>MDKISHLPEALLLQILSLLPTKDVVATSVLAKRWKHIWKMVPKLNFDYHLNQSQHETFSENVCRLLLSHKSSVLESLSLRFILDSCDGMDIGMWIGIAYARHVRELILDVETETRYSNFKFPKCFYNCQTLETLIIKTWILIDIPSSQVCLKSLKKLHLCYVDYKDDESVVNLLSGCPNLQELVIHRNLQVVRVFTIAVPSLQRLEIYDWSYGHKMVGSYVVNTPSLKYLKIKGFPRLRFSMVEITPELVEANVIDLSEVIDKKLMQSLASVKRLSLSLSPSEIITFPNTDLYLSPSELITFPSTGTIFHQLVHLELSTDKADWWNLLTRMINTSPRLQVLKLIGEWYYGKVGVSCKEWNQPKNVPECLETFVWNTYKEQQEEEKEVAKYILRNANRLKKASISIKGFNSDERLQLLKELENVVKASNSPCELLMC</sequence>
<dbReference type="SMART" id="SM00579">
    <property type="entry name" value="FBD"/>
    <property type="match status" value="1"/>
</dbReference>
<organism evidence="4">
    <name type="scientific">Brassica campestris</name>
    <name type="common">Field mustard</name>
    <dbReference type="NCBI Taxonomy" id="3711"/>
    <lineage>
        <taxon>Eukaryota</taxon>
        <taxon>Viridiplantae</taxon>
        <taxon>Streptophyta</taxon>
        <taxon>Embryophyta</taxon>
        <taxon>Tracheophyta</taxon>
        <taxon>Spermatophyta</taxon>
        <taxon>Magnoliopsida</taxon>
        <taxon>eudicotyledons</taxon>
        <taxon>Gunneridae</taxon>
        <taxon>Pentapetalae</taxon>
        <taxon>rosids</taxon>
        <taxon>malvids</taxon>
        <taxon>Brassicales</taxon>
        <taxon>Brassicaceae</taxon>
        <taxon>Brassiceae</taxon>
        <taxon>Brassica</taxon>
    </lineage>
</organism>
<gene>
    <name evidence="4" type="ORF">BRAA10T42602Z</name>
    <name evidence="3" type="ORF">BRAPAZ1V2_A10P03560.2</name>
</gene>
<keyword evidence="1" id="KW-0732">Signal</keyword>
<evidence type="ECO:0000259" key="2">
    <source>
        <dbReference type="PROSITE" id="PS50181"/>
    </source>
</evidence>
<dbReference type="EMBL" id="LR031577">
    <property type="protein sequence ID" value="VDD16889.1"/>
    <property type="molecule type" value="Genomic_DNA"/>
</dbReference>
<dbReference type="EMBL" id="LS974626">
    <property type="protein sequence ID" value="CAG7909110.1"/>
    <property type="molecule type" value="Genomic_DNA"/>
</dbReference>
<dbReference type="Gene3D" id="3.80.10.10">
    <property type="entry name" value="Ribonuclease Inhibitor"/>
    <property type="match status" value="1"/>
</dbReference>
<dbReference type="SUPFAM" id="SSF81383">
    <property type="entry name" value="F-box domain"/>
    <property type="match status" value="1"/>
</dbReference>
<dbReference type="AlphaFoldDB" id="A0A3P6DCG4"/>
<name>A0A3P6DCG4_BRACM</name>
<protein>
    <recommendedName>
        <fullName evidence="2">F-box domain-containing protein</fullName>
    </recommendedName>
</protein>
<dbReference type="SUPFAM" id="SSF52047">
    <property type="entry name" value="RNI-like"/>
    <property type="match status" value="1"/>
</dbReference>
<dbReference type="Gene3D" id="1.20.1280.50">
    <property type="match status" value="1"/>
</dbReference>
<dbReference type="Gramene" id="A10p03560.2_BraZ1">
    <property type="protein sequence ID" value="A10p03560.2_BraZ1.CDS.1"/>
    <property type="gene ID" value="A10g03560.2_BraZ1"/>
</dbReference>
<accession>A0A3P6DCG4</accession>
<reference evidence="4" key="1">
    <citation type="submission" date="2018-11" db="EMBL/GenBank/DDBJ databases">
        <authorList>
            <consortium name="Genoscope - CEA"/>
            <person name="William W."/>
        </authorList>
    </citation>
    <scope>NUCLEOTIDE SEQUENCE</scope>
</reference>
<dbReference type="Pfam" id="PF24758">
    <property type="entry name" value="LRR_At5g56370"/>
    <property type="match status" value="1"/>
</dbReference>
<dbReference type="Proteomes" id="UP000694005">
    <property type="component" value="Chromosome A10"/>
</dbReference>
<dbReference type="PANTHER" id="PTHR31900">
    <property type="entry name" value="F-BOX/RNI SUPERFAMILY PROTEIN-RELATED"/>
    <property type="match status" value="1"/>
</dbReference>
<evidence type="ECO:0000313" key="4">
    <source>
        <dbReference type="EMBL" id="VDD16889.1"/>
    </source>
</evidence>
<dbReference type="InterPro" id="IPR001810">
    <property type="entry name" value="F-box_dom"/>
</dbReference>
<dbReference type="Pfam" id="PF00646">
    <property type="entry name" value="F-box"/>
    <property type="match status" value="1"/>
</dbReference>
<dbReference type="Pfam" id="PF08387">
    <property type="entry name" value="FBD"/>
    <property type="match status" value="1"/>
</dbReference>